<protein>
    <submittedName>
        <fullName evidence="1">Uncharacterized protein</fullName>
    </submittedName>
</protein>
<accession>A0A644YUZ7</accession>
<organism evidence="1">
    <name type="scientific">bioreactor metagenome</name>
    <dbReference type="NCBI Taxonomy" id="1076179"/>
    <lineage>
        <taxon>unclassified sequences</taxon>
        <taxon>metagenomes</taxon>
        <taxon>ecological metagenomes</taxon>
    </lineage>
</organism>
<dbReference type="AlphaFoldDB" id="A0A644YUZ7"/>
<dbReference type="EMBL" id="VSSQ01006180">
    <property type="protein sequence ID" value="MPM31808.1"/>
    <property type="molecule type" value="Genomic_DNA"/>
</dbReference>
<comment type="caution">
    <text evidence="1">The sequence shown here is derived from an EMBL/GenBank/DDBJ whole genome shotgun (WGS) entry which is preliminary data.</text>
</comment>
<evidence type="ECO:0000313" key="1">
    <source>
        <dbReference type="EMBL" id="MPM31808.1"/>
    </source>
</evidence>
<proteinExistence type="predicted"/>
<name>A0A644YUZ7_9ZZZZ</name>
<sequence>MPGFDHQLARGAVQMARKIRHNAVAAAGHAAFALVADDRMINHAGGIGTRVQHLKRPAVRIEVFDSGCQSRIVRHHDPLIHQRLDDPVAAGDQCDRKVDQFGAELADPAVREFGTAMRNREKHLPLHERQRLEAEGIFHGFALFRGEFFQHFFRLFADNRLNEILARIQHHRLGDQPAHRMADDDHAGKHPGRLPGSAQLRFLILKRGAQELGRIEHRVAA</sequence>
<reference evidence="1" key="1">
    <citation type="submission" date="2019-08" db="EMBL/GenBank/DDBJ databases">
        <authorList>
            <person name="Kucharzyk K."/>
            <person name="Murdoch R.W."/>
            <person name="Higgins S."/>
            <person name="Loffler F."/>
        </authorList>
    </citation>
    <scope>NUCLEOTIDE SEQUENCE</scope>
</reference>
<gene>
    <name evidence="1" type="ORF">SDC9_78365</name>
</gene>